<accession>A0A645GEW5</accession>
<evidence type="ECO:0000313" key="1">
    <source>
        <dbReference type="EMBL" id="MPN24686.1"/>
    </source>
</evidence>
<proteinExistence type="predicted"/>
<comment type="caution">
    <text evidence="1">The sequence shown here is derived from an EMBL/GenBank/DDBJ whole genome shotgun (WGS) entry which is preliminary data.</text>
</comment>
<reference evidence="1" key="1">
    <citation type="submission" date="2019-08" db="EMBL/GenBank/DDBJ databases">
        <authorList>
            <person name="Kucharzyk K."/>
            <person name="Murdoch R.W."/>
            <person name="Higgins S."/>
            <person name="Loffler F."/>
        </authorList>
    </citation>
    <scope>NUCLEOTIDE SEQUENCE</scope>
</reference>
<organism evidence="1">
    <name type="scientific">bioreactor metagenome</name>
    <dbReference type="NCBI Taxonomy" id="1076179"/>
    <lineage>
        <taxon>unclassified sequences</taxon>
        <taxon>metagenomes</taxon>
        <taxon>ecological metagenomes</taxon>
    </lineage>
</organism>
<sequence>MIKTSHLFCIMFHNCISAEGYLTIAGNSRFSLMTYSNNCCSMKQPKPPPMLADVHAYRLTLTYPFLCTYPTDDQKNKHFPASPVQKINRLRFLVNVQQTYILVFVD</sequence>
<dbReference type="AlphaFoldDB" id="A0A645GEW5"/>
<dbReference type="EMBL" id="VSSQ01073613">
    <property type="protein sequence ID" value="MPN24686.1"/>
    <property type="molecule type" value="Genomic_DNA"/>
</dbReference>
<name>A0A645GEW5_9ZZZZ</name>
<protein>
    <submittedName>
        <fullName evidence="1">Uncharacterized protein</fullName>
    </submittedName>
</protein>
<gene>
    <name evidence="1" type="ORF">SDC9_172088</name>
</gene>